<evidence type="ECO:0000256" key="3">
    <source>
        <dbReference type="SAM" id="SignalP"/>
    </source>
</evidence>
<evidence type="ECO:0000313" key="6">
    <source>
        <dbReference type="Proteomes" id="UP001602013"/>
    </source>
</evidence>
<dbReference type="Gene3D" id="2.60.40.10">
    <property type="entry name" value="Immunoglobulins"/>
    <property type="match status" value="2"/>
</dbReference>
<dbReference type="InterPro" id="IPR017853">
    <property type="entry name" value="GH"/>
</dbReference>
<keyword evidence="1" id="KW-0378">Hydrolase</keyword>
<comment type="caution">
    <text evidence="5">The sequence shown here is derived from an EMBL/GenBank/DDBJ whole genome shotgun (WGS) entry which is preliminary data.</text>
</comment>
<keyword evidence="6" id="KW-1185">Reference proteome</keyword>
<dbReference type="SUPFAM" id="SSF49265">
    <property type="entry name" value="Fibronectin type III"/>
    <property type="match status" value="1"/>
</dbReference>
<dbReference type="RefSeq" id="WP_387410503.1">
    <property type="nucleotide sequence ID" value="NZ_JBIASD010000006.1"/>
</dbReference>
<keyword evidence="1" id="KW-0326">Glycosidase</keyword>
<feature type="domain" description="Fibronectin type-III" evidence="4">
    <location>
        <begin position="535"/>
        <end position="633"/>
    </location>
</feature>
<evidence type="ECO:0000259" key="4">
    <source>
        <dbReference type="PROSITE" id="PS50853"/>
    </source>
</evidence>
<gene>
    <name evidence="5" type="ORF">ACFYXI_11160</name>
</gene>
<dbReference type="Proteomes" id="UP001602013">
    <property type="component" value="Unassembled WGS sequence"/>
</dbReference>
<accession>A0ABW6SPC0</accession>
<dbReference type="InterPro" id="IPR003961">
    <property type="entry name" value="FN3_dom"/>
</dbReference>
<proteinExistence type="predicted"/>
<evidence type="ECO:0000256" key="2">
    <source>
        <dbReference type="ARBA" id="ARBA00023326"/>
    </source>
</evidence>
<organism evidence="5 6">
    <name type="scientific">Microtetraspora malaysiensis</name>
    <dbReference type="NCBI Taxonomy" id="161358"/>
    <lineage>
        <taxon>Bacteria</taxon>
        <taxon>Bacillati</taxon>
        <taxon>Actinomycetota</taxon>
        <taxon>Actinomycetes</taxon>
        <taxon>Streptosporangiales</taxon>
        <taxon>Streptosporangiaceae</taxon>
        <taxon>Microtetraspora</taxon>
    </lineage>
</organism>
<feature type="chain" id="PRO_5046559395" evidence="3">
    <location>
        <begin position="29"/>
        <end position="735"/>
    </location>
</feature>
<evidence type="ECO:0000313" key="5">
    <source>
        <dbReference type="EMBL" id="MFF3666143.1"/>
    </source>
</evidence>
<dbReference type="CDD" id="cd00063">
    <property type="entry name" value="FN3"/>
    <property type="match status" value="1"/>
</dbReference>
<dbReference type="InterPro" id="IPR036116">
    <property type="entry name" value="FN3_sf"/>
</dbReference>
<name>A0ABW6SPC0_9ACTN</name>
<keyword evidence="2" id="KW-0624">Polysaccharide degradation</keyword>
<dbReference type="SUPFAM" id="SSF51445">
    <property type="entry name" value="(Trans)glycosidases"/>
    <property type="match status" value="1"/>
</dbReference>
<sequence>MPSGLLRITGALVLALAAVPAIPAAAQAAEPPSVVIDSSETAPGVVRLAGRFTGTYDVNVVVNGERIERARVNDPDADDNGTWSYDLDTSGIDGEIEVYAKATVAETRYGAWSEPLRLTVDNPKARAPKVSIAEPADGARLTRPTPVRVNVAGKDVRSVRVRVNGGPWQRASEDGARYVALVNPAKYGDVMASLEAEAVDARGHVSRSASTYVAFGAAKKVRPEPHRQDRAMWIWEKASYNLVLNPGSRRLLETVLAPGSTMYLGVDTYAGRDMIEDARPQLRDLVAWAHGRGMKVHATVAGGTRPPYLGALTRYRDRAVGEMERVLDYNLSSAPAERFDGINVDIEPYILPWFNSAKPDVQIQWLDTLRAMIARRDASGQPLLFGPAVPRWLDTSACCTDITYGGTTRTMAEHVQDMADYIAIMDYRDQADGSAGIIAQAAGELAYAERVGKPLSVVVGVETLDIATSGDPSSITFREEGRDVMEAELAKVYQAFSGSPAFAGVALHHYDSYRDLPTIWGESARWPEPPADSGPPTGVESPPKAVAFDHATVDLTYGRAYDDTEVEFYEVHRSTDPHFTPGPGTVAGRARGLTHTDAGLLPGTAYTYRIVPVDVAGNRGPASAPVTVTTGTTDLRPMVVESMAVTLEGGAARVRLRVVDKETGRPVAATVRGRFTFSGGRYVTVTADADGWATATSEGLKLPTGEIGFAGHRLTAPGHYWAAAYDRDREVTARW</sequence>
<dbReference type="PROSITE" id="PS50853">
    <property type="entry name" value="FN3"/>
    <property type="match status" value="1"/>
</dbReference>
<dbReference type="SUPFAM" id="SSF81296">
    <property type="entry name" value="E set domains"/>
    <property type="match status" value="1"/>
</dbReference>
<keyword evidence="2" id="KW-0119">Carbohydrate metabolism</keyword>
<feature type="signal peptide" evidence="3">
    <location>
        <begin position="1"/>
        <end position="28"/>
    </location>
</feature>
<dbReference type="Pfam" id="PF17957">
    <property type="entry name" value="Big_7"/>
    <property type="match status" value="1"/>
</dbReference>
<dbReference type="InterPro" id="IPR014756">
    <property type="entry name" value="Ig_E-set"/>
</dbReference>
<reference evidence="5 6" key="1">
    <citation type="submission" date="2024-10" db="EMBL/GenBank/DDBJ databases">
        <title>The Natural Products Discovery Center: Release of the First 8490 Sequenced Strains for Exploring Actinobacteria Biosynthetic Diversity.</title>
        <authorList>
            <person name="Kalkreuter E."/>
            <person name="Kautsar S.A."/>
            <person name="Yang D."/>
            <person name="Bader C.D."/>
            <person name="Teijaro C.N."/>
            <person name="Fluegel L."/>
            <person name="Davis C.M."/>
            <person name="Simpson J.R."/>
            <person name="Lauterbach L."/>
            <person name="Steele A.D."/>
            <person name="Gui C."/>
            <person name="Meng S."/>
            <person name="Li G."/>
            <person name="Viehrig K."/>
            <person name="Ye F."/>
            <person name="Su P."/>
            <person name="Kiefer A.F."/>
            <person name="Nichols A."/>
            <person name="Cepeda A.J."/>
            <person name="Yan W."/>
            <person name="Fan B."/>
            <person name="Jiang Y."/>
            <person name="Adhikari A."/>
            <person name="Zheng C.-J."/>
            <person name="Schuster L."/>
            <person name="Cowan T.M."/>
            <person name="Smanski M.J."/>
            <person name="Chevrette M.G."/>
            <person name="De Carvalho L.P.S."/>
            <person name="Shen B."/>
        </authorList>
    </citation>
    <scope>NUCLEOTIDE SEQUENCE [LARGE SCALE GENOMIC DNA]</scope>
    <source>
        <strain evidence="5 6">NPDC002173</strain>
    </source>
</reference>
<keyword evidence="3" id="KW-0732">Signal</keyword>
<dbReference type="InterPro" id="IPR013783">
    <property type="entry name" value="Ig-like_fold"/>
</dbReference>
<dbReference type="EMBL" id="JBIASD010000006">
    <property type="protein sequence ID" value="MFF3666143.1"/>
    <property type="molecule type" value="Genomic_DNA"/>
</dbReference>
<evidence type="ECO:0000256" key="1">
    <source>
        <dbReference type="ARBA" id="ARBA00023295"/>
    </source>
</evidence>
<protein>
    <submittedName>
        <fullName evidence="5">Ig-like domain-containing protein</fullName>
    </submittedName>
</protein>